<organism evidence="8 9">
    <name type="scientific">Candidatus Woesebacteria bacterium GW2011_GWA1_39_21</name>
    <dbReference type="NCBI Taxonomy" id="1618550"/>
    <lineage>
        <taxon>Bacteria</taxon>
        <taxon>Candidatus Woeseibacteriota</taxon>
    </lineage>
</organism>
<comment type="caution">
    <text evidence="7">Lacks conserved residue(s) required for the propagation of feature annotation.</text>
</comment>
<dbReference type="HAMAP" id="MF_00011">
    <property type="entry name" value="Adenylosucc_synth"/>
    <property type="match status" value="1"/>
</dbReference>
<evidence type="ECO:0000313" key="8">
    <source>
        <dbReference type="EMBL" id="KKR11873.1"/>
    </source>
</evidence>
<feature type="binding site" description="in other chain" evidence="7">
    <location>
        <position position="289"/>
    </location>
    <ligand>
        <name>IMP</name>
        <dbReference type="ChEBI" id="CHEBI:58053"/>
        <note>ligand shared between dimeric partners</note>
    </ligand>
</feature>
<keyword evidence="7" id="KW-0963">Cytoplasm</keyword>
<comment type="catalytic activity">
    <reaction evidence="7">
        <text>IMP + L-aspartate + GTP = N(6)-(1,2-dicarboxyethyl)-AMP + GDP + phosphate + 2 H(+)</text>
        <dbReference type="Rhea" id="RHEA:15753"/>
        <dbReference type="ChEBI" id="CHEBI:15378"/>
        <dbReference type="ChEBI" id="CHEBI:29991"/>
        <dbReference type="ChEBI" id="CHEBI:37565"/>
        <dbReference type="ChEBI" id="CHEBI:43474"/>
        <dbReference type="ChEBI" id="CHEBI:57567"/>
        <dbReference type="ChEBI" id="CHEBI:58053"/>
        <dbReference type="ChEBI" id="CHEBI:58189"/>
        <dbReference type="EC" id="6.3.4.4"/>
    </reaction>
</comment>
<evidence type="ECO:0000256" key="5">
    <source>
        <dbReference type="ARBA" id="ARBA00022842"/>
    </source>
</evidence>
<comment type="cofactor">
    <cofactor evidence="7">
        <name>Mg(2+)</name>
        <dbReference type="ChEBI" id="CHEBI:18420"/>
    </cofactor>
    <text evidence="7">Binds 1 Mg(2+) ion per subunit.</text>
</comment>
<dbReference type="Proteomes" id="UP000034246">
    <property type="component" value="Unassembled WGS sequence"/>
</dbReference>
<feature type="binding site" evidence="7">
    <location>
        <position position="192"/>
    </location>
    <ligand>
        <name>IMP</name>
        <dbReference type="ChEBI" id="CHEBI:58053"/>
        <note>ligand shared between dimeric partners</note>
    </ligand>
</feature>
<feature type="binding site" evidence="7">
    <location>
        <begin position="471"/>
        <end position="473"/>
    </location>
    <ligand>
        <name>GTP</name>
        <dbReference type="ChEBI" id="CHEBI:37565"/>
    </ligand>
</feature>
<feature type="binding site" evidence="7">
    <location>
        <position position="58"/>
    </location>
    <ligand>
        <name>Mg(2+)</name>
        <dbReference type="ChEBI" id="CHEBI:18420"/>
    </ligand>
</feature>
<keyword evidence="1 7" id="KW-0436">Ligase</keyword>
<accession>A0A0G0N8U5</accession>
<feature type="binding site" evidence="7">
    <location>
        <position position="360"/>
    </location>
    <ligand>
        <name>GTP</name>
        <dbReference type="ChEBI" id="CHEBI:37565"/>
    </ligand>
</feature>
<dbReference type="GO" id="GO:0005737">
    <property type="term" value="C:cytoplasm"/>
    <property type="evidence" value="ECO:0007669"/>
    <property type="project" value="UniProtKB-SubCell"/>
</dbReference>
<dbReference type="GO" id="GO:0044208">
    <property type="term" value="P:'de novo' AMP biosynthetic process"/>
    <property type="evidence" value="ECO:0007669"/>
    <property type="project" value="UniProtKB-UniRule"/>
</dbReference>
<feature type="binding site" description="in other chain" evidence="7">
    <location>
        <position position="178"/>
    </location>
    <ligand>
        <name>IMP</name>
        <dbReference type="ChEBI" id="CHEBI:58053"/>
        <note>ligand shared between dimeric partners</note>
    </ligand>
</feature>
<dbReference type="InterPro" id="IPR042110">
    <property type="entry name" value="Adenylosuccinate_synth_dom2"/>
</dbReference>
<comment type="caution">
    <text evidence="8">The sequence shown here is derived from an EMBL/GenBank/DDBJ whole genome shotgun (WGS) entry which is preliminary data.</text>
</comment>
<dbReference type="EC" id="6.3.4.4" evidence="7"/>
<feature type="active site" description="Proton acceptor" evidence="7">
    <location>
        <position position="58"/>
    </location>
</feature>
<dbReference type="Gene3D" id="1.10.300.10">
    <property type="entry name" value="Adenylosuccinate Synthetase, subunit A, domain 2"/>
    <property type="match status" value="1"/>
</dbReference>
<dbReference type="InterPro" id="IPR042109">
    <property type="entry name" value="Adenylosuccinate_synth_dom1"/>
</dbReference>
<feature type="binding site" evidence="7">
    <location>
        <begin position="354"/>
        <end position="360"/>
    </location>
    <ligand>
        <name>substrate</name>
    </ligand>
</feature>
<evidence type="ECO:0000256" key="6">
    <source>
        <dbReference type="ARBA" id="ARBA00023134"/>
    </source>
</evidence>
<dbReference type="SMART" id="SM00788">
    <property type="entry name" value="Adenylsucc_synt"/>
    <property type="match status" value="1"/>
</dbReference>
<keyword evidence="6 7" id="KW-0342">GTP-binding</keyword>
<feature type="binding site" evidence="7">
    <location>
        <begin position="87"/>
        <end position="89"/>
    </location>
    <ligand>
        <name>GTP</name>
        <dbReference type="ChEBI" id="CHEBI:37565"/>
    </ligand>
</feature>
<comment type="subunit">
    <text evidence="7">Homodimer.</text>
</comment>
<comment type="function">
    <text evidence="7">Plays an important role in the de novo pathway of purine nucleotide biosynthesis. Catalyzes the first committed step in the biosynthesis of AMP from IMP.</text>
</comment>
<dbReference type="InterPro" id="IPR001114">
    <property type="entry name" value="Adenylosuccinate_synthetase"/>
</dbReference>
<dbReference type="UniPathway" id="UPA00075">
    <property type="reaction ID" value="UER00335"/>
</dbReference>
<dbReference type="PANTHER" id="PTHR11846">
    <property type="entry name" value="ADENYLOSUCCINATE SYNTHETASE"/>
    <property type="match status" value="1"/>
</dbReference>
<proteinExistence type="inferred from homology"/>
<evidence type="ECO:0000313" key="9">
    <source>
        <dbReference type="Proteomes" id="UP000034246"/>
    </source>
</evidence>
<dbReference type="PANTHER" id="PTHR11846:SF0">
    <property type="entry name" value="ADENYLOSUCCINATE SYNTHETASE"/>
    <property type="match status" value="1"/>
</dbReference>
<keyword evidence="3 7" id="KW-0547">Nucleotide-binding</keyword>
<evidence type="ECO:0000256" key="4">
    <source>
        <dbReference type="ARBA" id="ARBA00022755"/>
    </source>
</evidence>
<dbReference type="STRING" id="1618550.UT39_C0002G0054"/>
<dbReference type="GO" id="GO:0000287">
    <property type="term" value="F:magnesium ion binding"/>
    <property type="evidence" value="ECO:0007669"/>
    <property type="project" value="UniProtKB-UniRule"/>
</dbReference>
<protein>
    <recommendedName>
        <fullName evidence="7">Adenylosuccinate synthetase</fullName>
        <shortName evidence="7">AMPSase</shortName>
        <shortName evidence="7">AdSS</shortName>
        <ecNumber evidence="7">6.3.4.4</ecNumber>
    </recommendedName>
    <alternativeName>
        <fullName evidence="7">IMP--aspartate ligase</fullName>
    </alternativeName>
</protein>
<keyword evidence="4 7" id="KW-0658">Purine biosynthesis</keyword>
<keyword evidence="2 7" id="KW-0479">Metal-binding</keyword>
<evidence type="ECO:0000256" key="1">
    <source>
        <dbReference type="ARBA" id="ARBA00022598"/>
    </source>
</evidence>
<dbReference type="InterPro" id="IPR027417">
    <property type="entry name" value="P-loop_NTPase"/>
</dbReference>
<dbReference type="Pfam" id="PF00709">
    <property type="entry name" value="Adenylsucc_synt"/>
    <property type="match status" value="1"/>
</dbReference>
<dbReference type="InterPro" id="IPR042111">
    <property type="entry name" value="Adenylosuccinate_synth_dom3"/>
</dbReference>
<evidence type="ECO:0000256" key="2">
    <source>
        <dbReference type="ARBA" id="ARBA00022723"/>
    </source>
</evidence>
<dbReference type="Gene3D" id="3.40.440.10">
    <property type="entry name" value="Adenylosuccinate Synthetase, subunit A, domain 1"/>
    <property type="match status" value="1"/>
</dbReference>
<keyword evidence="5 7" id="KW-0460">Magnesium</keyword>
<dbReference type="GO" id="GO:0004019">
    <property type="term" value="F:adenylosuccinate synthase activity"/>
    <property type="evidence" value="ECO:0007669"/>
    <property type="project" value="UniProtKB-UniRule"/>
</dbReference>
<feature type="binding site" description="in other chain" evidence="7">
    <location>
        <position position="358"/>
    </location>
    <ligand>
        <name>IMP</name>
        <dbReference type="ChEBI" id="CHEBI:58053"/>
        <note>ligand shared between dimeric partners</note>
    </ligand>
</feature>
<dbReference type="EMBL" id="LBWP01000002">
    <property type="protein sequence ID" value="KKR11873.1"/>
    <property type="molecule type" value="Genomic_DNA"/>
</dbReference>
<feature type="binding site" description="in other chain" evidence="7">
    <location>
        <position position="274"/>
    </location>
    <ligand>
        <name>IMP</name>
        <dbReference type="ChEBI" id="CHEBI:58053"/>
        <note>ligand shared between dimeric partners</note>
    </ligand>
</feature>
<evidence type="ECO:0000256" key="3">
    <source>
        <dbReference type="ARBA" id="ARBA00022741"/>
    </source>
</evidence>
<feature type="binding site" evidence="7">
    <location>
        <begin position="386"/>
        <end position="388"/>
    </location>
    <ligand>
        <name>GTP</name>
        <dbReference type="ChEBI" id="CHEBI:37565"/>
    </ligand>
</feature>
<sequence>MGVESLTRTVDVDPDLNEIWENPPKHLIANDLSIRFAGQQRVVPNTNAIGIFGAQKGDESKGTWSYRYSHLRPAGGVAIRAGGPGAGHMIRPENESEEVGFRMLPTSIDDGWVKIAGRGELVVPELVINEMQILKRLGYNPTPKNIMIDGAAFLAWDAHIQRDIAEEKSRGKDAIGTTKSGVGPAASDYTARVGLRMDCLLKTKQETERLVQDEVERQNRILTSLPSEFNLDPNETLEKFKEWVKILGPYIGNTYPVVTRALKENGNLIFEGAQAFGISLDTGFRGSVTSTDSGPGSFTRRYRTSENRLGWRIGVLKLVPTCVGNHVIHSPLSQEHQEPLYLRTEERGRPEAGTVSGRRRKYYWLSVPEICAAIETYNLNALVLAKVDAVDTLPEIRFGVEYVFPDGYTTTDYDPDDPRMLDERTRMNTLKLDGWKTSTAGLNTFEDAPRQLRAAVATLEHLTNLPIVAIGTGPAFHEAIYAQNSPFNVG</sequence>
<comment type="pathway">
    <text evidence="7">Purine metabolism; AMP biosynthesis via de novo pathway; AMP from IMP: step 1/2.</text>
</comment>
<comment type="subcellular location">
    <subcellularLocation>
        <location evidence="7">Cytoplasm</location>
    </subcellularLocation>
</comment>
<dbReference type="Gene3D" id="3.90.170.10">
    <property type="entry name" value="Adenylosuccinate Synthetase, subunit A, domain 3"/>
    <property type="match status" value="1"/>
</dbReference>
<evidence type="ECO:0000256" key="7">
    <source>
        <dbReference type="HAMAP-Rule" id="MF_00011"/>
    </source>
</evidence>
<name>A0A0G0N8U5_9BACT</name>
<comment type="similarity">
    <text evidence="7">Belongs to the adenylosuccinate synthetase family.</text>
</comment>
<dbReference type="SUPFAM" id="SSF52540">
    <property type="entry name" value="P-loop containing nucleoside triphosphate hydrolases"/>
    <property type="match status" value="1"/>
</dbReference>
<dbReference type="GO" id="GO:0046040">
    <property type="term" value="P:IMP metabolic process"/>
    <property type="evidence" value="ECO:0007669"/>
    <property type="project" value="TreeGrafter"/>
</dbReference>
<gene>
    <name evidence="7" type="primary">purA</name>
    <name evidence="8" type="ORF">UT39_C0002G0054</name>
</gene>
<dbReference type="GO" id="GO:0005525">
    <property type="term" value="F:GTP binding"/>
    <property type="evidence" value="ECO:0007669"/>
    <property type="project" value="UniProtKB-UniRule"/>
</dbReference>
<dbReference type="AlphaFoldDB" id="A0A0G0N8U5"/>
<feature type="binding site" evidence="7">
    <location>
        <position position="87"/>
    </location>
    <ligand>
        <name>Mg(2+)</name>
        <dbReference type="ChEBI" id="CHEBI:18420"/>
    </ligand>
</feature>
<feature type="active site" description="Proton donor" evidence="7">
    <location>
        <position position="88"/>
    </location>
</feature>
<reference evidence="8 9" key="1">
    <citation type="journal article" date="2015" name="Nature">
        <title>rRNA introns, odd ribosomes, and small enigmatic genomes across a large radiation of phyla.</title>
        <authorList>
            <person name="Brown C.T."/>
            <person name="Hug L.A."/>
            <person name="Thomas B.C."/>
            <person name="Sharon I."/>
            <person name="Castelle C.J."/>
            <person name="Singh A."/>
            <person name="Wilkins M.J."/>
            <person name="Williams K.H."/>
            <person name="Banfield J.F."/>
        </authorList>
    </citation>
    <scope>NUCLEOTIDE SEQUENCE [LARGE SCALE GENOMIC DNA]</scope>
</reference>